<proteinExistence type="predicted"/>
<keyword evidence="2" id="KW-1185">Reference proteome</keyword>
<accession>A0AAD4MRB9</accession>
<name>A0AAD4MRB9_9BILA</name>
<evidence type="ECO:0000313" key="2">
    <source>
        <dbReference type="Proteomes" id="UP001201812"/>
    </source>
</evidence>
<gene>
    <name evidence="1" type="ORF">DdX_14334</name>
</gene>
<dbReference type="EMBL" id="JAKKPZ010000069">
    <property type="protein sequence ID" value="KAI1704337.1"/>
    <property type="molecule type" value="Genomic_DNA"/>
</dbReference>
<reference evidence="1" key="1">
    <citation type="submission" date="2022-01" db="EMBL/GenBank/DDBJ databases">
        <title>Genome Sequence Resource for Two Populations of Ditylenchus destructor, the Migratory Endoparasitic Phytonematode.</title>
        <authorList>
            <person name="Zhang H."/>
            <person name="Lin R."/>
            <person name="Xie B."/>
        </authorList>
    </citation>
    <scope>NUCLEOTIDE SEQUENCE</scope>
    <source>
        <strain evidence="1">BazhouSP</strain>
    </source>
</reference>
<sequence>MDQKFRPMDQKYEKPYLISVKFLEKVDNSTIARFVNDGLRELIEPEKLLLLVTDGVAYMKAAGRALSVFYLNMIHVTCMCHALHRVSEDIRTRLPDVDDLVNNTKKVFRKAPSRVAKFHEMCPDISLPPKPVLTRWGTWIDASNYYCSYYDEVKAVVHTFDPDDADCILKSQRAFNSTTVKQSLALIKTNYSILPKSIKRLEEQGLKLNESLAILQEVKEELEWIPGEIGNAVNIKLEQVIAKNKGLEKLMAINRVLIGEKQDDIGMNPDVIAAYKYAQIQSCDVERSFSIYKRILEDKRTSLTEENIEKLMICNCYYTE</sequence>
<comment type="caution">
    <text evidence="1">The sequence shown here is derived from an EMBL/GenBank/DDBJ whole genome shotgun (WGS) entry which is preliminary data.</text>
</comment>
<dbReference type="Proteomes" id="UP001201812">
    <property type="component" value="Unassembled WGS sequence"/>
</dbReference>
<evidence type="ECO:0008006" key="3">
    <source>
        <dbReference type="Google" id="ProtNLM"/>
    </source>
</evidence>
<dbReference type="InterPro" id="IPR012337">
    <property type="entry name" value="RNaseH-like_sf"/>
</dbReference>
<dbReference type="SUPFAM" id="SSF53098">
    <property type="entry name" value="Ribonuclease H-like"/>
    <property type="match status" value="2"/>
</dbReference>
<dbReference type="AlphaFoldDB" id="A0AAD4MRB9"/>
<organism evidence="1 2">
    <name type="scientific">Ditylenchus destructor</name>
    <dbReference type="NCBI Taxonomy" id="166010"/>
    <lineage>
        <taxon>Eukaryota</taxon>
        <taxon>Metazoa</taxon>
        <taxon>Ecdysozoa</taxon>
        <taxon>Nematoda</taxon>
        <taxon>Chromadorea</taxon>
        <taxon>Rhabditida</taxon>
        <taxon>Tylenchina</taxon>
        <taxon>Tylenchomorpha</taxon>
        <taxon>Sphaerularioidea</taxon>
        <taxon>Anguinidae</taxon>
        <taxon>Anguininae</taxon>
        <taxon>Ditylenchus</taxon>
    </lineage>
</organism>
<protein>
    <recommendedName>
        <fullName evidence="3">DUF659 domain-containing protein</fullName>
    </recommendedName>
</protein>
<evidence type="ECO:0000313" key="1">
    <source>
        <dbReference type="EMBL" id="KAI1704337.1"/>
    </source>
</evidence>